<dbReference type="Pfam" id="PF04809">
    <property type="entry name" value="HupH_C"/>
    <property type="match status" value="1"/>
</dbReference>
<keyword evidence="4" id="KW-1185">Reference proteome</keyword>
<dbReference type="InterPro" id="IPR038527">
    <property type="entry name" value="HupH_C_sf"/>
</dbReference>
<dbReference type="Gene3D" id="3.30.1370.140">
    <property type="entry name" value="HupH hydrogenase expression protein, C-terminal domain"/>
    <property type="match status" value="2"/>
</dbReference>
<dbReference type="EMBL" id="JACJJC010000004">
    <property type="protein sequence ID" value="MBM6703622.1"/>
    <property type="molecule type" value="Genomic_DNA"/>
</dbReference>
<evidence type="ECO:0000313" key="3">
    <source>
        <dbReference type="EMBL" id="MBM6703622.1"/>
    </source>
</evidence>
<comment type="similarity">
    <text evidence="1">Belongs to the HupH/HyaF family.</text>
</comment>
<dbReference type="InterPro" id="IPR006894">
    <property type="entry name" value="HupH_Hydgase_express_prot_C"/>
</dbReference>
<sequence length="301" mass="32440">MTDTLTLDHARRWVAMPKMAPEVEKRAALGAIAFLRDVAERLEGALADIAAGRAPADGSELHAVWDFSAFAPETIDFLIALLGEGEVRITLCRGEAKTADTVVPGLWRVQTGRDGESNSFVLARIPRAVEHFAEQGLERVPRLVNPDRDVFAATAILAELNELLESTDLTTIPASTAPMVELSRQPLTPSDLTALYSTLGTGEVEAALLGFARSTITSTTVRNVWHSRIVNNAGKNLLEAYVVAKLPPELPVAVEEFADGAARCRELVEWLEADIERGAIGEAVGGKANEKEKLPREAAQA</sequence>
<dbReference type="Proteomes" id="UP000715095">
    <property type="component" value="Unassembled WGS sequence"/>
</dbReference>
<accession>A0ABS2DQK0</accession>
<feature type="domain" description="HupH hydrogenase expression protein C-terminal" evidence="2">
    <location>
        <begin position="150"/>
        <end position="271"/>
    </location>
</feature>
<gene>
    <name evidence="3" type="ORF">H6A60_03855</name>
</gene>
<evidence type="ECO:0000259" key="2">
    <source>
        <dbReference type="Pfam" id="PF04809"/>
    </source>
</evidence>
<evidence type="ECO:0000256" key="1">
    <source>
        <dbReference type="ARBA" id="ARBA00010832"/>
    </source>
</evidence>
<organism evidence="3 4">
    <name type="scientific">Sutterella massiliensis</name>
    <dbReference type="NCBI Taxonomy" id="1816689"/>
    <lineage>
        <taxon>Bacteria</taxon>
        <taxon>Pseudomonadati</taxon>
        <taxon>Pseudomonadota</taxon>
        <taxon>Betaproteobacteria</taxon>
        <taxon>Burkholderiales</taxon>
        <taxon>Sutterellaceae</taxon>
        <taxon>Sutterella</taxon>
    </lineage>
</organism>
<reference evidence="3 4" key="1">
    <citation type="journal article" date="2021" name="Sci. Rep.">
        <title>The distribution of antibiotic resistance genes in chicken gut microbiota commensals.</title>
        <authorList>
            <person name="Juricova H."/>
            <person name="Matiasovicova J."/>
            <person name="Kubasova T."/>
            <person name="Cejkova D."/>
            <person name="Rychlik I."/>
        </authorList>
    </citation>
    <scope>NUCLEOTIDE SEQUENCE [LARGE SCALE GENOMIC DNA]</scope>
    <source>
        <strain evidence="3 4">An829</strain>
    </source>
</reference>
<name>A0ABS2DQK0_9BURK</name>
<protein>
    <submittedName>
        <fullName evidence="3">Hydrogenase expression/formation protein</fullName>
    </submittedName>
</protein>
<dbReference type="RefSeq" id="WP_205102093.1">
    <property type="nucleotide sequence ID" value="NZ_JACJJC010000004.1"/>
</dbReference>
<evidence type="ECO:0000313" key="4">
    <source>
        <dbReference type="Proteomes" id="UP000715095"/>
    </source>
</evidence>
<comment type="caution">
    <text evidence="3">The sequence shown here is derived from an EMBL/GenBank/DDBJ whole genome shotgun (WGS) entry which is preliminary data.</text>
</comment>
<proteinExistence type="inferred from homology"/>